<keyword evidence="1" id="KW-0732">Signal</keyword>
<keyword evidence="3" id="KW-1185">Reference proteome</keyword>
<evidence type="ECO:0000256" key="1">
    <source>
        <dbReference type="SAM" id="SignalP"/>
    </source>
</evidence>
<evidence type="ECO:0000259" key="2">
    <source>
        <dbReference type="Pfam" id="PF23003"/>
    </source>
</evidence>
<feature type="signal peptide" evidence="1">
    <location>
        <begin position="1"/>
        <end position="18"/>
    </location>
</feature>
<reference evidence="4" key="1">
    <citation type="submission" date="2017-02" db="UniProtKB">
        <authorList>
            <consortium name="WormBaseParasite"/>
        </authorList>
    </citation>
    <scope>IDENTIFICATION</scope>
</reference>
<evidence type="ECO:0000313" key="4">
    <source>
        <dbReference type="WBParaSite" id="EEL_0000444901-mRNA-1"/>
    </source>
</evidence>
<dbReference type="PANTHER" id="PTHR35572">
    <property type="entry name" value="PROTEIN CBG04538-RELATED"/>
    <property type="match status" value="1"/>
</dbReference>
<dbReference type="PANTHER" id="PTHR35572:SF7">
    <property type="entry name" value="PROTEIN CBG04538"/>
    <property type="match status" value="1"/>
</dbReference>
<feature type="domain" description="Abnormal cell migration protein 18-like fibronectin type I" evidence="2">
    <location>
        <begin position="103"/>
        <end position="160"/>
    </location>
</feature>
<sequence>MKPMLLLILFHLINSINGCVHDGNNYKDGDTWIEKDAFVMRCRMSEDGTSWMVEITGCKIPSGATISINSTMVDGNYEWKCAKNNDGQIVMQKNLNANAKCDEHQRGEEWREKSFLYKCEAGGQKKLVACLAEGNERINIGESKEINGYTVKCEKYENGTVVLHGMRKGTLNGTTFQVECVDSKGEHHAAGSWWIDDQRFNKTCLRTGKIDVINCISKDGIKIPLDKEVISDDTKYMYVYLFQFIFI</sequence>
<dbReference type="Proteomes" id="UP000050640">
    <property type="component" value="Unplaced"/>
</dbReference>
<accession>A0A0R3RRR3</accession>
<name>A0A0R3RRR3_9BILA</name>
<dbReference type="WBParaSite" id="EEL_0000444901-mRNA-1">
    <property type="protein sequence ID" value="EEL_0000444901-mRNA-1"/>
    <property type="gene ID" value="EEL_0000444901"/>
</dbReference>
<feature type="chain" id="PRO_5006447751" evidence="1">
    <location>
        <begin position="19"/>
        <end position="247"/>
    </location>
</feature>
<dbReference type="Pfam" id="PF23003">
    <property type="entry name" value="Fn1_2"/>
    <property type="match status" value="3"/>
</dbReference>
<organism evidence="3 4">
    <name type="scientific">Elaeophora elaphi</name>
    <dbReference type="NCBI Taxonomy" id="1147741"/>
    <lineage>
        <taxon>Eukaryota</taxon>
        <taxon>Metazoa</taxon>
        <taxon>Ecdysozoa</taxon>
        <taxon>Nematoda</taxon>
        <taxon>Chromadorea</taxon>
        <taxon>Rhabditida</taxon>
        <taxon>Spirurina</taxon>
        <taxon>Spiruromorpha</taxon>
        <taxon>Filarioidea</taxon>
        <taxon>Onchocercidae</taxon>
        <taxon>Elaeophora</taxon>
    </lineage>
</organism>
<feature type="domain" description="Abnormal cell migration protein 18-like fibronectin type I" evidence="2">
    <location>
        <begin position="178"/>
        <end position="236"/>
    </location>
</feature>
<dbReference type="InterPro" id="IPR040282">
    <property type="entry name" value="Mig-18-like"/>
</dbReference>
<dbReference type="AlphaFoldDB" id="A0A0R3RRR3"/>
<proteinExistence type="predicted"/>
<evidence type="ECO:0000313" key="3">
    <source>
        <dbReference type="Proteomes" id="UP000050640"/>
    </source>
</evidence>
<protein>
    <submittedName>
        <fullName evidence="4">Ig-like domain-containing protein</fullName>
    </submittedName>
</protein>
<dbReference type="InterPro" id="IPR055119">
    <property type="entry name" value="Mig18_Fn1"/>
</dbReference>
<feature type="domain" description="Abnormal cell migration protein 18-like fibronectin type I" evidence="2">
    <location>
        <begin position="18"/>
        <end position="88"/>
    </location>
</feature>